<sequence>MKKYALFSILLFALTACVSASKSTTQLQEWAPVRINGQLQVKGRFMCNEKGDTISLRGVSFGWHNLWPRFYNAETVKWLKNEWKCSVLRAAMGAYNGVEDGYLVNPEFALKTVEKVIKASIEEDIYVIIDWHAHEFYPDLAKEFFGSMARKYGKHPHVIYEIFNEPTHDHFWPEIKAYAEEVIAEIRKYDPDNIIVVGTPSWDQHVDIAAQDPIKGYHNIMYSLHYYAASPMHQEPLRARAQKAIDLGLPLFVTESSGCEHTGNGKLDIPEWTKWVKFLEANRISWVSWSISNKNETCSMILPRGSYEGDWDTDVIKPTGIQTREYIRFYNTTDRNYENLR</sequence>
<feature type="domain" description="Glycoside hydrolase family 5" evidence="3">
    <location>
        <begin position="47"/>
        <end position="295"/>
    </location>
</feature>
<organism evidence="4">
    <name type="scientific">bioreactor metagenome</name>
    <dbReference type="NCBI Taxonomy" id="1076179"/>
    <lineage>
        <taxon>unclassified sequences</taxon>
        <taxon>metagenomes</taxon>
        <taxon>ecological metagenomes</taxon>
    </lineage>
</organism>
<dbReference type="SUPFAM" id="SSF51445">
    <property type="entry name" value="(Trans)glycosidases"/>
    <property type="match status" value="1"/>
</dbReference>
<dbReference type="InterPro" id="IPR018087">
    <property type="entry name" value="Glyco_hydro_5_CS"/>
</dbReference>
<dbReference type="Pfam" id="PF00150">
    <property type="entry name" value="Cellulase"/>
    <property type="match status" value="1"/>
</dbReference>
<dbReference type="PROSITE" id="PS00659">
    <property type="entry name" value="GLYCOSYL_HYDROL_F5"/>
    <property type="match status" value="1"/>
</dbReference>
<dbReference type="Gene3D" id="3.20.20.80">
    <property type="entry name" value="Glycosidases"/>
    <property type="match status" value="1"/>
</dbReference>
<proteinExistence type="predicted"/>
<accession>A0A644WHW6</accession>
<dbReference type="AlphaFoldDB" id="A0A644WHW6"/>
<dbReference type="PROSITE" id="PS51257">
    <property type="entry name" value="PROKAR_LIPOPROTEIN"/>
    <property type="match status" value="1"/>
</dbReference>
<keyword evidence="2 4" id="KW-0326">Glycosidase</keyword>
<evidence type="ECO:0000313" key="4">
    <source>
        <dbReference type="EMBL" id="MPM03189.1"/>
    </source>
</evidence>
<dbReference type="EC" id="3.2.1.4" evidence="4"/>
<comment type="caution">
    <text evidence="4">The sequence shown here is derived from an EMBL/GenBank/DDBJ whole genome shotgun (WGS) entry which is preliminary data.</text>
</comment>
<dbReference type="PANTHER" id="PTHR34142:SF1">
    <property type="entry name" value="GLYCOSIDE HYDROLASE FAMILY 5 DOMAIN-CONTAINING PROTEIN"/>
    <property type="match status" value="1"/>
</dbReference>
<dbReference type="GO" id="GO:0000272">
    <property type="term" value="P:polysaccharide catabolic process"/>
    <property type="evidence" value="ECO:0007669"/>
    <property type="project" value="InterPro"/>
</dbReference>
<gene>
    <name evidence="4" type="primary">eglS</name>
    <name evidence="4" type="ORF">SDC9_49453</name>
</gene>
<evidence type="ECO:0000256" key="1">
    <source>
        <dbReference type="ARBA" id="ARBA00022801"/>
    </source>
</evidence>
<evidence type="ECO:0000256" key="2">
    <source>
        <dbReference type="ARBA" id="ARBA00023295"/>
    </source>
</evidence>
<dbReference type="GO" id="GO:0008810">
    <property type="term" value="F:cellulase activity"/>
    <property type="evidence" value="ECO:0007669"/>
    <property type="project" value="UniProtKB-EC"/>
</dbReference>
<protein>
    <submittedName>
        <fullName evidence="4">Endoglucanase</fullName>
        <ecNumber evidence="4">3.2.1.4</ecNumber>
    </submittedName>
</protein>
<evidence type="ECO:0000259" key="3">
    <source>
        <dbReference type="Pfam" id="PF00150"/>
    </source>
</evidence>
<dbReference type="InterPro" id="IPR017853">
    <property type="entry name" value="GH"/>
</dbReference>
<dbReference type="InterPro" id="IPR001547">
    <property type="entry name" value="Glyco_hydro_5"/>
</dbReference>
<dbReference type="PANTHER" id="PTHR34142">
    <property type="entry name" value="ENDO-BETA-1,4-GLUCANASE A"/>
    <property type="match status" value="1"/>
</dbReference>
<name>A0A644WHW6_9ZZZZ</name>
<keyword evidence="1 4" id="KW-0378">Hydrolase</keyword>
<reference evidence="4" key="1">
    <citation type="submission" date="2019-08" db="EMBL/GenBank/DDBJ databases">
        <authorList>
            <person name="Kucharzyk K."/>
            <person name="Murdoch R.W."/>
            <person name="Higgins S."/>
            <person name="Loffler F."/>
        </authorList>
    </citation>
    <scope>NUCLEOTIDE SEQUENCE</scope>
</reference>
<dbReference type="EMBL" id="VSSQ01000931">
    <property type="protein sequence ID" value="MPM03189.1"/>
    <property type="molecule type" value="Genomic_DNA"/>
</dbReference>